<comment type="caution">
    <text evidence="5">The sequence shown here is derived from an EMBL/GenBank/DDBJ whole genome shotgun (WGS) entry which is preliminary data.</text>
</comment>
<feature type="domain" description="HTH araC/xylS-type" evidence="4">
    <location>
        <begin position="294"/>
        <end position="392"/>
    </location>
</feature>
<keyword evidence="2" id="KW-0238">DNA-binding</keyword>
<proteinExistence type="predicted"/>
<evidence type="ECO:0000259" key="4">
    <source>
        <dbReference type="PROSITE" id="PS01124"/>
    </source>
</evidence>
<gene>
    <name evidence="5" type="ORF">FHK04_14325</name>
</gene>
<evidence type="ECO:0000256" key="3">
    <source>
        <dbReference type="ARBA" id="ARBA00023163"/>
    </source>
</evidence>
<dbReference type="PROSITE" id="PS00041">
    <property type="entry name" value="HTH_ARAC_FAMILY_1"/>
    <property type="match status" value="1"/>
</dbReference>
<evidence type="ECO:0000256" key="1">
    <source>
        <dbReference type="ARBA" id="ARBA00023015"/>
    </source>
</evidence>
<dbReference type="PROSITE" id="PS01124">
    <property type="entry name" value="HTH_ARAC_FAMILY_2"/>
    <property type="match status" value="1"/>
</dbReference>
<organism evidence="5 6">
    <name type="scientific">Trichococcus shcherbakoviae subsp. psychrophilus</name>
    <dbReference type="NCBI Taxonomy" id="2585775"/>
    <lineage>
        <taxon>Bacteria</taxon>
        <taxon>Bacillati</taxon>
        <taxon>Bacillota</taxon>
        <taxon>Bacilli</taxon>
        <taxon>Lactobacillales</taxon>
        <taxon>Carnobacteriaceae</taxon>
        <taxon>Trichococcus</taxon>
    </lineage>
</organism>
<name>A0A5C5E4H7_9LACT</name>
<reference evidence="5 6" key="1">
    <citation type="submission" date="2019-06" db="EMBL/GenBank/DDBJ databases">
        <title>Description Trichococcus psychrophilus sp. nov., isolated from a cold spring, by genomic and phenotypic analyses.</title>
        <authorList>
            <person name="Zakharyuk A."/>
        </authorList>
    </citation>
    <scope>NUCLEOTIDE SEQUENCE [LARGE SCALE GENOMIC DNA]</scope>
    <source>
        <strain evidence="5 6">SKBG</strain>
    </source>
</reference>
<dbReference type="PRINTS" id="PR00032">
    <property type="entry name" value="HTHARAC"/>
</dbReference>
<dbReference type="SUPFAM" id="SSF46689">
    <property type="entry name" value="Homeodomain-like"/>
    <property type="match status" value="2"/>
</dbReference>
<protein>
    <submittedName>
        <fullName evidence="5">Helix-turn-helix domain-containing protein</fullName>
    </submittedName>
</protein>
<dbReference type="GO" id="GO:0043565">
    <property type="term" value="F:sequence-specific DNA binding"/>
    <property type="evidence" value="ECO:0007669"/>
    <property type="project" value="InterPro"/>
</dbReference>
<dbReference type="SMART" id="SM00342">
    <property type="entry name" value="HTH_ARAC"/>
    <property type="match status" value="1"/>
</dbReference>
<dbReference type="InterPro" id="IPR018062">
    <property type="entry name" value="HTH_AraC-typ_CS"/>
</dbReference>
<dbReference type="Proteomes" id="UP000313395">
    <property type="component" value="Unassembled WGS sequence"/>
</dbReference>
<keyword evidence="6" id="KW-1185">Reference proteome</keyword>
<sequence>MNLTYLMAYASRKLHTKISLYQNNRETQSVCKNMEVAEQFGLNEESTQKLLRYSNKAVPTIVSLNDHYVFCLVENDAHVFLIGPLEVNEDYKITRKICVEDWGHISTYRVTPMVVSELVEVLLLIHNLGHEHEVIPEELLAHNFEDHLQSAKKNYVDKFFKDRETDVWHNSYQQEVREFDSIMNGDILKLKESWSEDYGGEVGRLANDELRNMKNLGIVVITLASRAAMRGGLHPEIGYSLSDAFSLEVERLNTVEDITKLIRNAEMEYTLLVHELAKKSRIQSSVSYSHPYVNKIQEFILKNLHKDLQIGEIADILSVTPNYLSALFKKNTGKTIQAYMTEEKMKYAEQLLLYSERPISEISSSLGYSSQSYFGKVFKTFSGYAPSEYKMRFGKG</sequence>
<dbReference type="InterPro" id="IPR020449">
    <property type="entry name" value="Tscrpt_reg_AraC-type_HTH"/>
</dbReference>
<dbReference type="RefSeq" id="WP_140187457.1">
    <property type="nucleotide sequence ID" value="NZ_VENO01000007.1"/>
</dbReference>
<dbReference type="Gene3D" id="1.10.10.60">
    <property type="entry name" value="Homeodomain-like"/>
    <property type="match status" value="2"/>
</dbReference>
<dbReference type="InterPro" id="IPR018060">
    <property type="entry name" value="HTH_AraC"/>
</dbReference>
<dbReference type="PANTHER" id="PTHR43280:SF34">
    <property type="entry name" value="ARAC-FAMILY TRANSCRIPTIONAL REGULATOR"/>
    <property type="match status" value="1"/>
</dbReference>
<evidence type="ECO:0000313" key="5">
    <source>
        <dbReference type="EMBL" id="TNV67819.1"/>
    </source>
</evidence>
<dbReference type="InterPro" id="IPR009057">
    <property type="entry name" value="Homeodomain-like_sf"/>
</dbReference>
<accession>A0A5C5E4H7</accession>
<dbReference type="AlphaFoldDB" id="A0A5C5E4H7"/>
<dbReference type="Pfam" id="PF12833">
    <property type="entry name" value="HTH_18"/>
    <property type="match status" value="1"/>
</dbReference>
<keyword evidence="3" id="KW-0804">Transcription</keyword>
<evidence type="ECO:0000313" key="6">
    <source>
        <dbReference type="Proteomes" id="UP000313395"/>
    </source>
</evidence>
<keyword evidence="1" id="KW-0805">Transcription regulation</keyword>
<dbReference type="GO" id="GO:0003700">
    <property type="term" value="F:DNA-binding transcription factor activity"/>
    <property type="evidence" value="ECO:0007669"/>
    <property type="project" value="InterPro"/>
</dbReference>
<evidence type="ECO:0000256" key="2">
    <source>
        <dbReference type="ARBA" id="ARBA00023125"/>
    </source>
</evidence>
<dbReference type="EMBL" id="VENO01000007">
    <property type="protein sequence ID" value="TNV67819.1"/>
    <property type="molecule type" value="Genomic_DNA"/>
</dbReference>
<dbReference type="PANTHER" id="PTHR43280">
    <property type="entry name" value="ARAC-FAMILY TRANSCRIPTIONAL REGULATOR"/>
    <property type="match status" value="1"/>
</dbReference>